<reference evidence="1" key="1">
    <citation type="submission" date="2021-10" db="EMBL/GenBank/DDBJ databases">
        <title>Melipona bicolor Genome sequencing and assembly.</title>
        <authorList>
            <person name="Araujo N.S."/>
            <person name="Arias M.C."/>
        </authorList>
    </citation>
    <scope>NUCLEOTIDE SEQUENCE</scope>
    <source>
        <strain evidence="1">USP_2M_L1-L4_2017</strain>
        <tissue evidence="1">Whole body</tissue>
    </source>
</reference>
<evidence type="ECO:0000313" key="1">
    <source>
        <dbReference type="EMBL" id="KAK1133373.1"/>
    </source>
</evidence>
<accession>A0AA40KUJ4</accession>
<keyword evidence="2" id="KW-1185">Reference proteome</keyword>
<gene>
    <name evidence="1" type="ORF">K0M31_011188</name>
</gene>
<dbReference type="AlphaFoldDB" id="A0AA40KUJ4"/>
<dbReference type="Proteomes" id="UP001177670">
    <property type="component" value="Unassembled WGS sequence"/>
</dbReference>
<comment type="caution">
    <text evidence="1">The sequence shown here is derived from an EMBL/GenBank/DDBJ whole genome shotgun (WGS) entry which is preliminary data.</text>
</comment>
<organism evidence="1 2">
    <name type="scientific">Melipona bicolor</name>
    <dbReference type="NCBI Taxonomy" id="60889"/>
    <lineage>
        <taxon>Eukaryota</taxon>
        <taxon>Metazoa</taxon>
        <taxon>Ecdysozoa</taxon>
        <taxon>Arthropoda</taxon>
        <taxon>Hexapoda</taxon>
        <taxon>Insecta</taxon>
        <taxon>Pterygota</taxon>
        <taxon>Neoptera</taxon>
        <taxon>Endopterygota</taxon>
        <taxon>Hymenoptera</taxon>
        <taxon>Apocrita</taxon>
        <taxon>Aculeata</taxon>
        <taxon>Apoidea</taxon>
        <taxon>Anthophila</taxon>
        <taxon>Apidae</taxon>
        <taxon>Melipona</taxon>
    </lineage>
</organism>
<proteinExistence type="predicted"/>
<sequence>MDALLFEESLMTQRYATKASCVATSLKEVNRDDDNDDDDDDDDVIKRLTLRFPLPERCDYRYRSLGGQLGDSVADWLLADWNSQFTSLIESDKKYPGDLIKKNMENFDKKEQHQ</sequence>
<dbReference type="EMBL" id="JAHYIQ010000003">
    <property type="protein sequence ID" value="KAK1133373.1"/>
    <property type="molecule type" value="Genomic_DNA"/>
</dbReference>
<name>A0AA40KUJ4_9HYME</name>
<protein>
    <submittedName>
        <fullName evidence="1">Uncharacterized protein</fullName>
    </submittedName>
</protein>
<evidence type="ECO:0000313" key="2">
    <source>
        <dbReference type="Proteomes" id="UP001177670"/>
    </source>
</evidence>